<dbReference type="EMBL" id="JAENIL010000059">
    <property type="protein sequence ID" value="MBK1879815.1"/>
    <property type="molecule type" value="Genomic_DNA"/>
</dbReference>
<feature type="signal peptide" evidence="2">
    <location>
        <begin position="1"/>
        <end position="19"/>
    </location>
</feature>
<dbReference type="Proteomes" id="UP000617628">
    <property type="component" value="Unassembled WGS sequence"/>
</dbReference>
<dbReference type="GO" id="GO:0005975">
    <property type="term" value="P:carbohydrate metabolic process"/>
    <property type="evidence" value="ECO:0007669"/>
    <property type="project" value="TreeGrafter"/>
</dbReference>
<feature type="domain" description="Sialate O-acetylesterase" evidence="3">
    <location>
        <begin position="103"/>
        <end position="225"/>
    </location>
</feature>
<gene>
    <name evidence="4" type="ORF">JIN87_23225</name>
</gene>
<dbReference type="PANTHER" id="PTHR22901:SF0">
    <property type="entry name" value="SIALATE O-ACETYLESTERASE"/>
    <property type="match status" value="1"/>
</dbReference>
<dbReference type="InterPro" id="IPR036514">
    <property type="entry name" value="SGNH_hydro_sf"/>
</dbReference>
<name>A0A934VT88_9BACT</name>
<feature type="domain" description="Sialate O-acetylesterase" evidence="3">
    <location>
        <begin position="280"/>
        <end position="400"/>
    </location>
</feature>
<evidence type="ECO:0000313" key="4">
    <source>
        <dbReference type="EMBL" id="MBK1879815.1"/>
    </source>
</evidence>
<reference evidence="4" key="1">
    <citation type="submission" date="2021-01" db="EMBL/GenBank/DDBJ databases">
        <title>Modified the classification status of verrucomicrobia.</title>
        <authorList>
            <person name="Feng X."/>
        </authorList>
    </citation>
    <scope>NUCLEOTIDE SEQUENCE</scope>
    <source>
        <strain evidence="4">KCTC 13126</strain>
    </source>
</reference>
<keyword evidence="5" id="KW-1185">Reference proteome</keyword>
<dbReference type="SUPFAM" id="SSF52266">
    <property type="entry name" value="SGNH hydrolase"/>
    <property type="match status" value="1"/>
</dbReference>
<evidence type="ECO:0000259" key="3">
    <source>
        <dbReference type="Pfam" id="PF03629"/>
    </source>
</evidence>
<keyword evidence="1" id="KW-0378">Hydrolase</keyword>
<dbReference type="RefSeq" id="WP_200358053.1">
    <property type="nucleotide sequence ID" value="NZ_JAENIL010000059.1"/>
</dbReference>
<evidence type="ECO:0000256" key="1">
    <source>
        <dbReference type="ARBA" id="ARBA00022801"/>
    </source>
</evidence>
<feature type="chain" id="PRO_5037680826" description="Sialate O-acetylesterase domain-containing protein" evidence="2">
    <location>
        <begin position="20"/>
        <end position="523"/>
    </location>
</feature>
<sequence>MRPLPLCLFALVVSTLCSAEVKLNSIFMDHMVLQRSTPVKIYGTASPGEIVKAEFGEQSHNTTANASGEWILSLDPMKANATSQELTVSGEANQVAIQDVLVGDVWLCTGQSNMQGTLGNYVNFKNGMFEEFKDIPGNYQNENIRFFTVKSEASDTPQRNTPVEQAWTTCTPESSLAFSCTGFFFGKFLQPEIGVPLGLIKSAYGGTAVSSWLPRETMEQNPVASRAYLASFEKAVERYPAAKAKYELALKEWNVSREGKRPQEPMGPHHIKRPAGFYNAMLYPLHNFTIKGAIWYQGENEGNNNLSKEYQTTFKLMIDTWRERWDQGNFPFVFVQLAGHKKVSPEPSDPSWAYLRESQLLTSQNVPNTAMAVAIDGGLTNNIHPPYKALVGKRLAKQALSLAYKKKGLSQGPTYKSHKIKKGNVIVDFKNIGSGLQAKEITLDPYGPNPYPLSSDKLEGFTIAGEDQVFHWAEAKIKGSFVIVSAEAVPNPVAVRYAWANFPLCNLYNEEDFPASPFRTDDW</sequence>
<evidence type="ECO:0000256" key="2">
    <source>
        <dbReference type="SAM" id="SignalP"/>
    </source>
</evidence>
<dbReference type="AlphaFoldDB" id="A0A934VT88"/>
<keyword evidence="2" id="KW-0732">Signal</keyword>
<accession>A0A934VT88</accession>
<dbReference type="InterPro" id="IPR039329">
    <property type="entry name" value="SIAE"/>
</dbReference>
<comment type="caution">
    <text evidence="4">The sequence shown here is derived from an EMBL/GenBank/DDBJ whole genome shotgun (WGS) entry which is preliminary data.</text>
</comment>
<evidence type="ECO:0000313" key="5">
    <source>
        <dbReference type="Proteomes" id="UP000617628"/>
    </source>
</evidence>
<dbReference type="Pfam" id="PF03629">
    <property type="entry name" value="SASA"/>
    <property type="match status" value="2"/>
</dbReference>
<dbReference type="GO" id="GO:0001681">
    <property type="term" value="F:sialate O-acetylesterase activity"/>
    <property type="evidence" value="ECO:0007669"/>
    <property type="project" value="InterPro"/>
</dbReference>
<dbReference type="Gene3D" id="3.40.50.1110">
    <property type="entry name" value="SGNH hydrolase"/>
    <property type="match status" value="1"/>
</dbReference>
<dbReference type="InterPro" id="IPR005181">
    <property type="entry name" value="SASA"/>
</dbReference>
<proteinExistence type="predicted"/>
<protein>
    <recommendedName>
        <fullName evidence="3">Sialate O-acetylesterase domain-containing protein</fullName>
    </recommendedName>
</protein>
<dbReference type="PANTHER" id="PTHR22901">
    <property type="entry name" value="SIALATE O-ACETYLESTERASE"/>
    <property type="match status" value="1"/>
</dbReference>
<organism evidence="4 5">
    <name type="scientific">Pelagicoccus mobilis</name>
    <dbReference type="NCBI Taxonomy" id="415221"/>
    <lineage>
        <taxon>Bacteria</taxon>
        <taxon>Pseudomonadati</taxon>
        <taxon>Verrucomicrobiota</taxon>
        <taxon>Opitutia</taxon>
        <taxon>Puniceicoccales</taxon>
        <taxon>Pelagicoccaceae</taxon>
        <taxon>Pelagicoccus</taxon>
    </lineage>
</organism>